<evidence type="ECO:0000259" key="4">
    <source>
        <dbReference type="Pfam" id="PF07532"/>
    </source>
</evidence>
<dbReference type="RefSeq" id="WP_216126577.1">
    <property type="nucleotide sequence ID" value="NZ_CP086239.1"/>
</dbReference>
<keyword evidence="2" id="KW-0677">Repeat</keyword>
<keyword evidence="1" id="KW-0433">Leucine-rich repeat</keyword>
<dbReference type="PANTHER" id="PTHR47566">
    <property type="match status" value="1"/>
</dbReference>
<evidence type="ECO:0000256" key="3">
    <source>
        <dbReference type="SAM" id="SignalP"/>
    </source>
</evidence>
<dbReference type="InterPro" id="IPR011081">
    <property type="entry name" value="Big_4"/>
</dbReference>
<accession>A0AA47I4W7</accession>
<name>A0AA47I4W7_9CLOT</name>
<evidence type="ECO:0000313" key="5">
    <source>
        <dbReference type="EMBL" id="WAG59722.1"/>
    </source>
</evidence>
<dbReference type="EMBL" id="CP086239">
    <property type="protein sequence ID" value="WAG59722.1"/>
    <property type="molecule type" value="Genomic_DNA"/>
</dbReference>
<dbReference type="GO" id="GO:0035591">
    <property type="term" value="F:signaling adaptor activity"/>
    <property type="evidence" value="ECO:0007669"/>
    <property type="project" value="TreeGrafter"/>
</dbReference>
<dbReference type="AlphaFoldDB" id="A0AA47I4W7"/>
<gene>
    <name evidence="5" type="ORF">LL038_19380</name>
</gene>
<dbReference type="Proteomes" id="UP001164733">
    <property type="component" value="Chromosome"/>
</dbReference>
<feature type="domain" description="Bacterial Ig-like" evidence="4">
    <location>
        <begin position="322"/>
        <end position="371"/>
    </location>
</feature>
<feature type="signal peptide" evidence="3">
    <location>
        <begin position="1"/>
        <end position="25"/>
    </location>
</feature>
<dbReference type="PANTHER" id="PTHR47566:SF1">
    <property type="entry name" value="PROTEIN NUD1"/>
    <property type="match status" value="1"/>
</dbReference>
<reference evidence="5" key="1">
    <citation type="submission" date="2021-11" db="EMBL/GenBank/DDBJ databases">
        <title>Clostridia strains as spoilage organisms.</title>
        <authorList>
            <person name="Wambui J."/>
            <person name="Stevens M.J.A."/>
            <person name="Stephan R."/>
        </authorList>
    </citation>
    <scope>NUCLEOTIDE SEQUENCE</scope>
    <source>
        <strain evidence="5">CF009</strain>
    </source>
</reference>
<sequence length="646" mass="69328">MNKKITSSVLVALMIAGSTSFSAFAAMPTGTVVIGTKAFDLTYANNSANDSEINAAMVDGGSVYVKNFNGDWIDNLTGSKVAASIIPAVTYKNEKGTTNFAASDTDTNTVATSVALSAISNNQLKETFNGKVADTSKVVFTVKREATPVTMVTTWNDDKTEATLTYENNLPEGTYTVGVMNNTTDIGSSTVAVAKQKVSKIEILGDKVIVDPPILVGATNSSSGFWPGDGHVSYKVLDQYGVDITENSLASNIKWKSTIGAITASKGLITISILEGAGLRDVGYLTQYPSTTITATDSDSNVSQSNTLKFVDQALTVNKIKNITKNIGDSYTLPTTVTATLVDKTTKDFAVIWDKVASTKVAGQFTFTGTLTMVDGIVNTNNVTASATLIVAMPTIDKTDITSKFTDENFKSIIYSHIGKAAPQPILESDVKDIKSLDLSKDDVSSLNGIEYLTSLTDLNCSNNGLTTLDVSKNTALTSLNCEYNKLTTLDVSKNSVLTSLDCQRNKLTTLNVNTALTDLKCGFNLIATLDVSKNTALTSLDCGLNQLATLNLNSALINLNCDYNNLTTLDISKNTALTSLECNNNKLKTLDISKNTELTYLECAQNYLTTLYSIKDTWNSFMYRPQYIDSPVYAITDSLVITIKK</sequence>
<dbReference type="InterPro" id="IPR052574">
    <property type="entry name" value="CDIRP"/>
</dbReference>
<evidence type="ECO:0000256" key="2">
    <source>
        <dbReference type="ARBA" id="ARBA00022737"/>
    </source>
</evidence>
<protein>
    <submittedName>
        <fullName evidence="5">Ig-like domain-containing protein</fullName>
    </submittedName>
</protein>
<feature type="chain" id="PRO_5041396402" evidence="3">
    <location>
        <begin position="26"/>
        <end position="646"/>
    </location>
</feature>
<organism evidence="5 6">
    <name type="scientific">Clostridium estertheticum</name>
    <dbReference type="NCBI Taxonomy" id="238834"/>
    <lineage>
        <taxon>Bacteria</taxon>
        <taxon>Bacillati</taxon>
        <taxon>Bacillota</taxon>
        <taxon>Clostridia</taxon>
        <taxon>Eubacteriales</taxon>
        <taxon>Clostridiaceae</taxon>
        <taxon>Clostridium</taxon>
    </lineage>
</organism>
<evidence type="ECO:0000256" key="1">
    <source>
        <dbReference type="ARBA" id="ARBA00022614"/>
    </source>
</evidence>
<evidence type="ECO:0000313" key="6">
    <source>
        <dbReference type="Proteomes" id="UP001164733"/>
    </source>
</evidence>
<keyword evidence="3" id="KW-0732">Signal</keyword>
<dbReference type="Pfam" id="PF07532">
    <property type="entry name" value="Big_4"/>
    <property type="match status" value="1"/>
</dbReference>
<proteinExistence type="predicted"/>